<sequence length="126" mass="14882">ARIVANKRKYEHVTPILRSLNWLPVRDQLYFRDAVLAFKCMSGLAPVYLSDKLITRSTVSKRELETRNSQMLNIPLFRTATGQKTFYYRTVNIWNNLNNDIKLCIDVNSFRNKLRGVLLDKFKREE</sequence>
<organism evidence="3 5">
    <name type="scientific">Porites lobata</name>
    <dbReference type="NCBI Taxonomy" id="104759"/>
    <lineage>
        <taxon>Eukaryota</taxon>
        <taxon>Metazoa</taxon>
        <taxon>Cnidaria</taxon>
        <taxon>Anthozoa</taxon>
        <taxon>Hexacorallia</taxon>
        <taxon>Scleractinia</taxon>
        <taxon>Fungiina</taxon>
        <taxon>Poritidae</taxon>
        <taxon>Porites</taxon>
    </lineage>
</organism>
<evidence type="ECO:0000313" key="3">
    <source>
        <dbReference type="EMBL" id="CAH3157869.1"/>
    </source>
</evidence>
<evidence type="ECO:0000313" key="5">
    <source>
        <dbReference type="Proteomes" id="UP001159405"/>
    </source>
</evidence>
<dbReference type="Proteomes" id="UP001159405">
    <property type="component" value="Unassembled WGS sequence"/>
</dbReference>
<reference evidence="3 5" key="1">
    <citation type="submission" date="2022-05" db="EMBL/GenBank/DDBJ databases">
        <authorList>
            <consortium name="Genoscope - CEA"/>
            <person name="William W."/>
        </authorList>
    </citation>
    <scope>NUCLEOTIDE SEQUENCE [LARGE SCALE GENOMIC DNA]</scope>
</reference>
<name>A0ABN8Q5V0_9CNID</name>
<evidence type="ECO:0000313" key="2">
    <source>
        <dbReference type="EMBL" id="CAH3148555.1"/>
    </source>
</evidence>
<proteinExistence type="predicted"/>
<evidence type="ECO:0000313" key="1">
    <source>
        <dbReference type="EMBL" id="CAH3042222.1"/>
    </source>
</evidence>
<keyword evidence="5" id="KW-1185">Reference proteome</keyword>
<evidence type="ECO:0000313" key="4">
    <source>
        <dbReference type="EMBL" id="CAH3169158.1"/>
    </source>
</evidence>
<gene>
    <name evidence="1" type="ORF">PLOB_00000944</name>
    <name evidence="3" type="ORF">PLOB_00002413</name>
    <name evidence="4" type="ORF">PLOB_00009627</name>
    <name evidence="2" type="ORF">PLOB_00046793</name>
</gene>
<comment type="caution">
    <text evidence="3">The sequence shown here is derived from an EMBL/GenBank/DDBJ whole genome shotgun (WGS) entry which is preliminary data.</text>
</comment>
<accession>A0ABN8Q5V0</accession>
<feature type="non-terminal residue" evidence="3">
    <location>
        <position position="1"/>
    </location>
</feature>
<dbReference type="EMBL" id="CALNXK010000010">
    <property type="protein sequence ID" value="CAH3042222.1"/>
    <property type="molecule type" value="Genomic_DNA"/>
</dbReference>
<dbReference type="EMBL" id="CALNXK010000109">
    <property type="protein sequence ID" value="CAH3157869.1"/>
    <property type="molecule type" value="Genomic_DNA"/>
</dbReference>
<protein>
    <submittedName>
        <fullName evidence="3">Uncharacterized protein</fullName>
    </submittedName>
</protein>
<dbReference type="EMBL" id="CALNXK010000084">
    <property type="protein sequence ID" value="CAH3148555.1"/>
    <property type="molecule type" value="Genomic_DNA"/>
</dbReference>
<dbReference type="EMBL" id="CALNXK010000148">
    <property type="protein sequence ID" value="CAH3169158.1"/>
    <property type="molecule type" value="Genomic_DNA"/>
</dbReference>